<evidence type="ECO:0000259" key="2">
    <source>
        <dbReference type="PROSITE" id="PS50844"/>
    </source>
</evidence>
<protein>
    <recommendedName>
        <fullName evidence="1">Pseudaminic acid synthase</fullName>
        <ecNumber evidence="1">2.5.1.97</ecNumber>
    </recommendedName>
</protein>
<accession>A0A3D8JCI0</accession>
<dbReference type="PROSITE" id="PS50844">
    <property type="entry name" value="AFP_LIKE"/>
    <property type="match status" value="1"/>
</dbReference>
<evidence type="ECO:0000313" key="3">
    <source>
        <dbReference type="EMBL" id="RDU74631.1"/>
    </source>
</evidence>
<feature type="domain" description="AFP-like" evidence="2">
    <location>
        <begin position="284"/>
        <end position="340"/>
    </location>
</feature>
<dbReference type="SMART" id="SM00858">
    <property type="entry name" value="SAF"/>
    <property type="match status" value="1"/>
</dbReference>
<dbReference type="PANTHER" id="PTHR42966:SF2">
    <property type="entry name" value="PSEUDAMINIC ACID SYNTHASE"/>
    <property type="match status" value="1"/>
</dbReference>
<dbReference type="Gene3D" id="3.90.1210.10">
    <property type="entry name" value="Antifreeze-like/N-acetylneuraminic acid synthase C-terminal domain"/>
    <property type="match status" value="1"/>
</dbReference>
<dbReference type="NCBIfam" id="TIGR03586">
    <property type="entry name" value="PseI"/>
    <property type="match status" value="1"/>
</dbReference>
<proteinExistence type="predicted"/>
<dbReference type="SUPFAM" id="SSF51569">
    <property type="entry name" value="Aldolase"/>
    <property type="match status" value="1"/>
</dbReference>
<dbReference type="Proteomes" id="UP000256695">
    <property type="component" value="Unassembled WGS sequence"/>
</dbReference>
<dbReference type="Pfam" id="PF08666">
    <property type="entry name" value="SAF"/>
    <property type="match status" value="1"/>
</dbReference>
<dbReference type="OrthoDB" id="9781701at2"/>
<dbReference type="SUPFAM" id="SSF51269">
    <property type="entry name" value="AFP III-like domain"/>
    <property type="match status" value="1"/>
</dbReference>
<dbReference type="PANTHER" id="PTHR42966">
    <property type="entry name" value="N-ACETYLNEURAMINATE SYNTHASE"/>
    <property type="match status" value="1"/>
</dbReference>
<dbReference type="InterPro" id="IPR036732">
    <property type="entry name" value="AFP_Neu5c_C_sf"/>
</dbReference>
<dbReference type="EC" id="2.5.1.97" evidence="1"/>
<dbReference type="InterPro" id="IPR051690">
    <property type="entry name" value="PseI-like"/>
</dbReference>
<dbReference type="InterPro" id="IPR057736">
    <property type="entry name" value="SAF_PseI/NeuA/NeuB"/>
</dbReference>
<keyword evidence="4" id="KW-1185">Reference proteome</keyword>
<dbReference type="InterPro" id="IPR013132">
    <property type="entry name" value="PseI/NeuA/B-like_N"/>
</dbReference>
<comment type="caution">
    <text evidence="3">The sequence shown here is derived from an EMBL/GenBank/DDBJ whole genome shotgun (WGS) entry which is preliminary data.</text>
</comment>
<dbReference type="InterPro" id="IPR013785">
    <property type="entry name" value="Aldolase_TIM"/>
</dbReference>
<dbReference type="GO" id="GO:0016051">
    <property type="term" value="P:carbohydrate biosynthetic process"/>
    <property type="evidence" value="ECO:0007669"/>
    <property type="project" value="InterPro"/>
</dbReference>
<sequence length="340" mass="37969">MKNTNCKPLIVAEISANHQQNLEIAKKSILMAKEAGADSVKIQSYDPSCLTLDSKSDIFQIKSGLWKDKNLFELYKEAFLPWEWHSILFDYAKSIGIEIFSTPFSQKALEVLEDLNCPRYKIASFELIDSFFIYEVAKTKKPIILSTGIATEAEIQEAVLMCKKAGNNDITLLQCTSEYPASIAQANLLAMPNLGKTFGVKYGLSDHTLGNLCAVVATTLGASLIEKHFIIDKKLGGVDSAFSMDFEEFKLLVKDINDTILSLGDGTIGRDEQAYKNQRSFARSLFVKKNIKAGEILSRENIGSFRPYAGLHPKYLMQVLGKKAKRDLDFSKPLSFDDFE</sequence>
<dbReference type="EMBL" id="NXLX01000001">
    <property type="protein sequence ID" value="RDU74631.1"/>
    <property type="molecule type" value="Genomic_DNA"/>
</dbReference>
<dbReference type="InterPro" id="IPR013974">
    <property type="entry name" value="SAF"/>
</dbReference>
<gene>
    <name evidence="3" type="primary">pseI</name>
    <name evidence="3" type="ORF">CQA57_00850</name>
</gene>
<dbReference type="InterPro" id="IPR006190">
    <property type="entry name" value="SAF_AFP_Neu5Ac"/>
</dbReference>
<dbReference type="Gene3D" id="3.20.20.70">
    <property type="entry name" value="Aldolase class I"/>
    <property type="match status" value="1"/>
</dbReference>
<name>A0A3D8JCI0_9HELI</name>
<evidence type="ECO:0000256" key="1">
    <source>
        <dbReference type="NCBIfam" id="TIGR03586"/>
    </source>
</evidence>
<evidence type="ECO:0000313" key="4">
    <source>
        <dbReference type="Proteomes" id="UP000256695"/>
    </source>
</evidence>
<dbReference type="InterPro" id="IPR020030">
    <property type="entry name" value="Pseudaminic_synth_PseI"/>
</dbReference>
<dbReference type="CDD" id="cd11615">
    <property type="entry name" value="SAF_NeuB_like"/>
    <property type="match status" value="1"/>
</dbReference>
<dbReference type="RefSeq" id="WP_115578340.1">
    <property type="nucleotide sequence ID" value="NZ_NXLX01000001.1"/>
</dbReference>
<dbReference type="AlphaFoldDB" id="A0A3D8JCI0"/>
<organism evidence="3 4">
    <name type="scientific">Helicobacter anseris</name>
    <dbReference type="NCBI Taxonomy" id="375926"/>
    <lineage>
        <taxon>Bacteria</taxon>
        <taxon>Pseudomonadati</taxon>
        <taxon>Campylobacterota</taxon>
        <taxon>Epsilonproteobacteria</taxon>
        <taxon>Campylobacterales</taxon>
        <taxon>Helicobacteraceae</taxon>
        <taxon>Helicobacter</taxon>
    </lineage>
</organism>
<reference evidence="3 4" key="1">
    <citation type="submission" date="2018-04" db="EMBL/GenBank/DDBJ databases">
        <title>Novel Campyloabacter and Helicobacter Species and Strains.</title>
        <authorList>
            <person name="Mannion A.J."/>
            <person name="Shen Z."/>
            <person name="Fox J.G."/>
        </authorList>
    </citation>
    <scope>NUCLEOTIDE SEQUENCE [LARGE SCALE GENOMIC DNA]</scope>
    <source>
        <strain evidence="3 4">MIT 04-9362</strain>
    </source>
</reference>
<dbReference type="Pfam" id="PF03102">
    <property type="entry name" value="NeuB"/>
    <property type="match status" value="1"/>
</dbReference>
<dbReference type="GO" id="GO:0047444">
    <property type="term" value="F:N-acylneuraminate-9-phosphate synthase activity"/>
    <property type="evidence" value="ECO:0007669"/>
    <property type="project" value="TreeGrafter"/>
</dbReference>